<evidence type="ECO:0000313" key="2">
    <source>
        <dbReference type="EMBL" id="AEM89414.2"/>
    </source>
</evidence>
<sequence length="298" mass="32706">MWWCCATCRRWPNSTWRTGNPAGRRARTGSRLTKKGNRMAMFDPHSGKLQQVREVVRFTPLQQDVLKFLALMLMVFDHANRALGLHEPVLLLLGRGAFPLFALLWGYNLASRPVRQAQATRLWIWAVVAQPGYWLVMRHDGLAFTDPNILFLFAAVTQALAVASLPMRKGAPNPVLAGGVLLALWWAYGATDGSYGTAGVLLLLASYGLCVSLPGYVTAVWPVRGLAIVAWPLLVLMLNAELGGTMMLAGLLLPALLILGTLPLATAFNQRRLLPRGFFLQTYVAHLLALGLAGVFLH</sequence>
<keyword evidence="2" id="KW-0614">Plasmid</keyword>
<dbReference type="Pfam" id="PF05857">
    <property type="entry name" value="TraX"/>
    <property type="match status" value="1"/>
</dbReference>
<dbReference type="InterPro" id="IPR008875">
    <property type="entry name" value="TraX"/>
</dbReference>
<keyword evidence="1" id="KW-0812">Transmembrane</keyword>
<evidence type="ECO:0000256" key="1">
    <source>
        <dbReference type="SAM" id="Phobius"/>
    </source>
</evidence>
<name>G3EKG0_SERMA</name>
<feature type="transmembrane region" description="Helical" evidence="1">
    <location>
        <begin position="246"/>
        <end position="266"/>
    </location>
</feature>
<geneLocation type="plasmid" evidence="2">
    <name>pSM22</name>
</geneLocation>
<reference evidence="2" key="1">
    <citation type="journal article" date="2019" name="Mol. Biol. (Mosk.)">
        <title>Evolution and Comparative Genomics of the pSM22 Plasmid of the IncF/MOBF12 Group.</title>
        <authorList>
            <person name="Iasakov T.R."/>
            <person name="Anisimova L.G."/>
            <person name="Zharikova N.V."/>
            <person name="Zhurenko E.I."/>
            <person name="Korobov V.V."/>
            <person name="Markusheva T.V."/>
        </authorList>
    </citation>
    <scope>NUCLEOTIDE SEQUENCE</scope>
    <source>
        <strain evidence="2">B-6493</strain>
        <plasmid evidence="2">pSM22</plasmid>
    </source>
</reference>
<keyword evidence="1" id="KW-1133">Transmembrane helix</keyword>
<feature type="transmembrane region" description="Helical" evidence="1">
    <location>
        <begin position="122"/>
        <end position="137"/>
    </location>
</feature>
<dbReference type="AlphaFoldDB" id="G3EKG0"/>
<gene>
    <name evidence="2" type="primary">traX</name>
    <name evidence="2" type="ORF">pSM018</name>
</gene>
<organism evidence="2">
    <name type="scientific">Serratia marcescens</name>
    <dbReference type="NCBI Taxonomy" id="615"/>
    <lineage>
        <taxon>Bacteria</taxon>
        <taxon>Pseudomonadati</taxon>
        <taxon>Pseudomonadota</taxon>
        <taxon>Gammaproteobacteria</taxon>
        <taxon>Enterobacterales</taxon>
        <taxon>Yersiniaceae</taxon>
        <taxon>Serratia</taxon>
    </lineage>
</organism>
<protein>
    <submittedName>
        <fullName evidence="2">Protein TraX</fullName>
    </submittedName>
</protein>
<feature type="transmembrane region" description="Helical" evidence="1">
    <location>
        <begin position="89"/>
        <end position="110"/>
    </location>
</feature>
<feature type="transmembrane region" description="Helical" evidence="1">
    <location>
        <begin position="149"/>
        <end position="167"/>
    </location>
</feature>
<dbReference type="EMBL" id="HQ896493">
    <property type="protein sequence ID" value="AEM89414.2"/>
    <property type="molecule type" value="Genomic_DNA"/>
</dbReference>
<proteinExistence type="predicted"/>
<keyword evidence="1" id="KW-0472">Membrane</keyword>
<dbReference type="PATRIC" id="fig|615.99.peg.4896"/>
<feature type="transmembrane region" description="Helical" evidence="1">
    <location>
        <begin position="278"/>
        <end position="297"/>
    </location>
</feature>
<accession>G3EKG0</accession>